<gene>
    <name evidence="2" type="ORF">CASFOL_025789</name>
</gene>
<sequence length="102" mass="11045">MQLVLHDIRTEDASETEPILLQPSSTAARSKESSSSVEINVSVDPFVASSDSLVSEIDEDICLVRADQPLCRICLDTEGEDLIAPCQCKGTQKPKVCPQILS</sequence>
<feature type="compositionally biased region" description="Low complexity" evidence="1">
    <location>
        <begin position="24"/>
        <end position="35"/>
    </location>
</feature>
<dbReference type="EMBL" id="JAVIJP010000032">
    <property type="protein sequence ID" value="KAL3632805.1"/>
    <property type="molecule type" value="Genomic_DNA"/>
</dbReference>
<evidence type="ECO:0000256" key="1">
    <source>
        <dbReference type="SAM" id="MobiDB-lite"/>
    </source>
</evidence>
<proteinExistence type="predicted"/>
<feature type="region of interest" description="Disordered" evidence="1">
    <location>
        <begin position="15"/>
        <end position="35"/>
    </location>
</feature>
<dbReference type="Gene3D" id="3.30.40.10">
    <property type="entry name" value="Zinc/RING finger domain, C3HC4 (zinc finger)"/>
    <property type="match status" value="1"/>
</dbReference>
<evidence type="ECO:0000313" key="2">
    <source>
        <dbReference type="EMBL" id="KAL3632805.1"/>
    </source>
</evidence>
<evidence type="ECO:0008006" key="4">
    <source>
        <dbReference type="Google" id="ProtNLM"/>
    </source>
</evidence>
<accession>A0ABD3CS35</accession>
<keyword evidence="3" id="KW-1185">Reference proteome</keyword>
<organism evidence="2 3">
    <name type="scientific">Castilleja foliolosa</name>
    <dbReference type="NCBI Taxonomy" id="1961234"/>
    <lineage>
        <taxon>Eukaryota</taxon>
        <taxon>Viridiplantae</taxon>
        <taxon>Streptophyta</taxon>
        <taxon>Embryophyta</taxon>
        <taxon>Tracheophyta</taxon>
        <taxon>Spermatophyta</taxon>
        <taxon>Magnoliopsida</taxon>
        <taxon>eudicotyledons</taxon>
        <taxon>Gunneridae</taxon>
        <taxon>Pentapetalae</taxon>
        <taxon>asterids</taxon>
        <taxon>lamiids</taxon>
        <taxon>Lamiales</taxon>
        <taxon>Orobanchaceae</taxon>
        <taxon>Pedicularideae</taxon>
        <taxon>Castillejinae</taxon>
        <taxon>Castilleja</taxon>
    </lineage>
</organism>
<dbReference type="PANTHER" id="PTHR46347">
    <property type="entry name" value="RING/FYVE/PHD ZINC FINGER SUPERFAMILY PROTEIN"/>
    <property type="match status" value="1"/>
</dbReference>
<comment type="caution">
    <text evidence="2">The sequence shown here is derived from an EMBL/GenBank/DDBJ whole genome shotgun (WGS) entry which is preliminary data.</text>
</comment>
<reference evidence="3" key="1">
    <citation type="journal article" date="2024" name="IScience">
        <title>Strigolactones Initiate the Formation of Haustorium-like Structures in Castilleja.</title>
        <authorList>
            <person name="Buerger M."/>
            <person name="Peterson D."/>
            <person name="Chory J."/>
        </authorList>
    </citation>
    <scope>NUCLEOTIDE SEQUENCE [LARGE SCALE GENOMIC DNA]</scope>
</reference>
<dbReference type="Proteomes" id="UP001632038">
    <property type="component" value="Unassembled WGS sequence"/>
</dbReference>
<dbReference type="AlphaFoldDB" id="A0ABD3CS35"/>
<protein>
    <recommendedName>
        <fullName evidence="4">RING-CH-type domain-containing protein</fullName>
    </recommendedName>
</protein>
<dbReference type="SUPFAM" id="SSF57850">
    <property type="entry name" value="RING/U-box"/>
    <property type="match status" value="1"/>
</dbReference>
<name>A0ABD3CS35_9LAMI</name>
<dbReference type="PANTHER" id="PTHR46347:SF2">
    <property type="entry name" value="OS02G0132300 PROTEIN"/>
    <property type="match status" value="1"/>
</dbReference>
<evidence type="ECO:0000313" key="3">
    <source>
        <dbReference type="Proteomes" id="UP001632038"/>
    </source>
</evidence>
<dbReference type="InterPro" id="IPR013083">
    <property type="entry name" value="Znf_RING/FYVE/PHD"/>
</dbReference>